<gene>
    <name evidence="1" type="ORF">XELAEV_18011065mg</name>
</gene>
<protein>
    <submittedName>
        <fullName evidence="1">Uncharacterized protein</fullName>
    </submittedName>
</protein>
<accession>A0A974DWK2</accession>
<reference evidence="2" key="1">
    <citation type="journal article" date="2016" name="Nature">
        <title>Genome evolution in the allotetraploid frog Xenopus laevis.</title>
        <authorList>
            <person name="Session A.M."/>
            <person name="Uno Y."/>
            <person name="Kwon T."/>
            <person name="Chapman J.A."/>
            <person name="Toyoda A."/>
            <person name="Takahashi S."/>
            <person name="Fukui A."/>
            <person name="Hikosaka A."/>
            <person name="Suzuki A."/>
            <person name="Kondo M."/>
            <person name="van Heeringen S.J."/>
            <person name="Quigley I."/>
            <person name="Heinz S."/>
            <person name="Ogino H."/>
            <person name="Ochi H."/>
            <person name="Hellsten U."/>
            <person name="Lyons J.B."/>
            <person name="Simakov O."/>
            <person name="Putnam N."/>
            <person name="Stites J."/>
            <person name="Kuroki Y."/>
            <person name="Tanaka T."/>
            <person name="Michiue T."/>
            <person name="Watanabe M."/>
            <person name="Bogdanovic O."/>
            <person name="Lister R."/>
            <person name="Georgiou G."/>
            <person name="Paranjpe S.S."/>
            <person name="van Kruijsbergen I."/>
            <person name="Shu S."/>
            <person name="Carlson J."/>
            <person name="Kinoshita T."/>
            <person name="Ohta Y."/>
            <person name="Mawaribuchi S."/>
            <person name="Jenkins J."/>
            <person name="Grimwood J."/>
            <person name="Schmutz J."/>
            <person name="Mitros T."/>
            <person name="Mozaffari S.V."/>
            <person name="Suzuki Y."/>
            <person name="Haramoto Y."/>
            <person name="Yamamoto T.S."/>
            <person name="Takagi C."/>
            <person name="Heald R."/>
            <person name="Miller K."/>
            <person name="Haudenschild C."/>
            <person name="Kitzman J."/>
            <person name="Nakayama T."/>
            <person name="Izutsu Y."/>
            <person name="Robert J."/>
            <person name="Fortriede J."/>
            <person name="Burns K."/>
            <person name="Lotay V."/>
            <person name="Karimi K."/>
            <person name="Yasuoka Y."/>
            <person name="Dichmann D.S."/>
            <person name="Flajnik M.F."/>
            <person name="Houston D.W."/>
            <person name="Shendure J."/>
            <person name="DuPasquier L."/>
            <person name="Vize P.D."/>
            <person name="Zorn A.M."/>
            <person name="Ito M."/>
            <person name="Marcotte E.M."/>
            <person name="Wallingford J.B."/>
            <person name="Ito Y."/>
            <person name="Asashima M."/>
            <person name="Ueno N."/>
            <person name="Matsuda Y."/>
            <person name="Veenstra G.J."/>
            <person name="Fujiyama A."/>
            <person name="Harland R.M."/>
            <person name="Taira M."/>
            <person name="Rokhsar D.S."/>
        </authorList>
    </citation>
    <scope>NUCLEOTIDE SEQUENCE [LARGE SCALE GENOMIC DNA]</scope>
    <source>
        <strain evidence="2">J</strain>
    </source>
</reference>
<dbReference type="Proteomes" id="UP000694892">
    <property type="component" value="Chromosome 1S"/>
</dbReference>
<dbReference type="EMBL" id="CM004467">
    <property type="protein sequence ID" value="OCT98830.1"/>
    <property type="molecule type" value="Genomic_DNA"/>
</dbReference>
<name>A0A974DWK2_XENLA</name>
<dbReference type="AlphaFoldDB" id="A0A974DWK2"/>
<evidence type="ECO:0000313" key="2">
    <source>
        <dbReference type="Proteomes" id="UP000694892"/>
    </source>
</evidence>
<sequence length="68" mass="7882">MGKKKTNGLRKPFHIYLYKQYCLPPWLSVPSSHYIYLCTCAYVIISQSNILVPMCFCSNTLLTTLTKF</sequence>
<evidence type="ECO:0000313" key="1">
    <source>
        <dbReference type="EMBL" id="OCT98830.1"/>
    </source>
</evidence>
<organism evidence="1 2">
    <name type="scientific">Xenopus laevis</name>
    <name type="common">African clawed frog</name>
    <dbReference type="NCBI Taxonomy" id="8355"/>
    <lineage>
        <taxon>Eukaryota</taxon>
        <taxon>Metazoa</taxon>
        <taxon>Chordata</taxon>
        <taxon>Craniata</taxon>
        <taxon>Vertebrata</taxon>
        <taxon>Euteleostomi</taxon>
        <taxon>Amphibia</taxon>
        <taxon>Batrachia</taxon>
        <taxon>Anura</taxon>
        <taxon>Pipoidea</taxon>
        <taxon>Pipidae</taxon>
        <taxon>Xenopodinae</taxon>
        <taxon>Xenopus</taxon>
        <taxon>Xenopus</taxon>
    </lineage>
</organism>
<proteinExistence type="predicted"/>